<dbReference type="InterPro" id="IPR056934">
    <property type="entry name" value="SH3_Rv0428c"/>
</dbReference>
<reference evidence="3" key="1">
    <citation type="submission" date="2023-07" db="EMBL/GenBank/DDBJ databases">
        <title>Novel species in the genus Lipingzhangella isolated from Sambhar Salt Lake.</title>
        <authorList>
            <person name="Jiya N."/>
            <person name="Kajale S."/>
            <person name="Sharma A."/>
        </authorList>
    </citation>
    <scope>NUCLEOTIDE SEQUENCE [LARGE SCALE GENOMIC DNA]</scope>
    <source>
        <strain evidence="3">LS1_29</strain>
    </source>
</reference>
<gene>
    <name evidence="2" type="ORF">RIF23_17455</name>
</gene>
<dbReference type="Proteomes" id="UP001250214">
    <property type="component" value="Unassembled WGS sequence"/>
</dbReference>
<dbReference type="EMBL" id="JAVLVT010000009">
    <property type="protein sequence ID" value="MDS1272079.1"/>
    <property type="molecule type" value="Genomic_DNA"/>
</dbReference>
<dbReference type="RefSeq" id="WP_310913622.1">
    <property type="nucleotide sequence ID" value="NZ_JAVLVT010000009.1"/>
</dbReference>
<keyword evidence="3" id="KW-1185">Reference proteome</keyword>
<evidence type="ECO:0000313" key="2">
    <source>
        <dbReference type="EMBL" id="MDS1272079.1"/>
    </source>
</evidence>
<evidence type="ECO:0000259" key="1">
    <source>
        <dbReference type="Pfam" id="PF24551"/>
    </source>
</evidence>
<comment type="caution">
    <text evidence="2">The sequence shown here is derived from an EMBL/GenBank/DDBJ whole genome shotgun (WGS) entry which is preliminary data.</text>
</comment>
<protein>
    <recommendedName>
        <fullName evidence="1">Histone acetyltransferase Rv0428c-like SH3 domain-containing protein</fullName>
    </recommendedName>
</protein>
<accession>A0ABU2HB45</accession>
<name>A0ABU2HB45_9ACTN</name>
<dbReference type="Pfam" id="PF24551">
    <property type="entry name" value="SH3_Rv0428c"/>
    <property type="match status" value="1"/>
</dbReference>
<evidence type="ECO:0000313" key="3">
    <source>
        <dbReference type="Proteomes" id="UP001250214"/>
    </source>
</evidence>
<sequence length="78" mass="8457">MAVHYSNNVSPDDIGQRVTVRVRLPEGKFADTIGVLEEWSAGVLRIRKRDDSVANVTAADIVASKIVGDPPVRRSAGR</sequence>
<feature type="domain" description="Histone acetyltransferase Rv0428c-like SH3" evidence="1">
    <location>
        <begin position="13"/>
        <end position="65"/>
    </location>
</feature>
<proteinExistence type="predicted"/>
<organism evidence="2 3">
    <name type="scientific">Lipingzhangella rawalii</name>
    <dbReference type="NCBI Taxonomy" id="2055835"/>
    <lineage>
        <taxon>Bacteria</taxon>
        <taxon>Bacillati</taxon>
        <taxon>Actinomycetota</taxon>
        <taxon>Actinomycetes</taxon>
        <taxon>Streptosporangiales</taxon>
        <taxon>Nocardiopsidaceae</taxon>
        <taxon>Lipingzhangella</taxon>
    </lineage>
</organism>